<evidence type="ECO:0000256" key="6">
    <source>
        <dbReference type="RuleBase" id="RU368015"/>
    </source>
</evidence>
<feature type="transmembrane region" description="Helical" evidence="6">
    <location>
        <begin position="270"/>
        <end position="292"/>
    </location>
</feature>
<keyword evidence="5 6" id="KW-0472">Membrane</keyword>
<dbReference type="Proteomes" id="UP000289340">
    <property type="component" value="Chromosome 8"/>
</dbReference>
<organism evidence="8">
    <name type="scientific">Glycine soja</name>
    <name type="common">Wild soybean</name>
    <dbReference type="NCBI Taxonomy" id="3848"/>
    <lineage>
        <taxon>Eukaryota</taxon>
        <taxon>Viridiplantae</taxon>
        <taxon>Streptophyta</taxon>
        <taxon>Embryophyta</taxon>
        <taxon>Tracheophyta</taxon>
        <taxon>Spermatophyta</taxon>
        <taxon>Magnoliopsida</taxon>
        <taxon>eudicotyledons</taxon>
        <taxon>Gunneridae</taxon>
        <taxon>Pentapetalae</taxon>
        <taxon>rosids</taxon>
        <taxon>fabids</taxon>
        <taxon>Fabales</taxon>
        <taxon>Fabaceae</taxon>
        <taxon>Papilionoideae</taxon>
        <taxon>50 kb inversion clade</taxon>
        <taxon>NPAAA clade</taxon>
        <taxon>indigoferoid/millettioid clade</taxon>
        <taxon>Phaseoleae</taxon>
        <taxon>Glycine</taxon>
        <taxon>Glycine subgen. Soja</taxon>
    </lineage>
</organism>
<feature type="transmembrane region" description="Helical" evidence="6">
    <location>
        <begin position="138"/>
        <end position="162"/>
    </location>
</feature>
<evidence type="ECO:0000313" key="9">
    <source>
        <dbReference type="EMBL" id="RZB99944.1"/>
    </source>
</evidence>
<dbReference type="Proteomes" id="UP000053555">
    <property type="component" value="Unassembled WGS sequence"/>
</dbReference>
<feature type="transmembrane region" description="Helical" evidence="6">
    <location>
        <begin position="233"/>
        <end position="258"/>
    </location>
</feature>
<name>A0A0B2SAX1_GLYSO</name>
<dbReference type="PANTHER" id="PTHR31376">
    <property type="entry name" value="OS09G0467300 PROTEIN-RELATED"/>
    <property type="match status" value="1"/>
</dbReference>
<feature type="transmembrane region" description="Helical" evidence="6">
    <location>
        <begin position="97"/>
        <end position="117"/>
    </location>
</feature>
<feature type="transmembrane region" description="Helical" evidence="6">
    <location>
        <begin position="341"/>
        <end position="361"/>
    </location>
</feature>
<dbReference type="Gramene" id="XM_028390301.1">
    <property type="protein sequence ID" value="XP_028246102.1"/>
    <property type="gene ID" value="LOC114423513"/>
</dbReference>
<dbReference type="GO" id="GO:0005345">
    <property type="term" value="F:purine nucleobase transmembrane transporter activity"/>
    <property type="evidence" value="ECO:0007669"/>
    <property type="project" value="UniProtKB-UniRule"/>
</dbReference>
<dbReference type="InterPro" id="IPR030182">
    <property type="entry name" value="PUP_plant"/>
</dbReference>
<evidence type="ECO:0000256" key="2">
    <source>
        <dbReference type="ARBA" id="ARBA00022448"/>
    </source>
</evidence>
<comment type="subcellular location">
    <subcellularLocation>
        <location evidence="6">Membrane</location>
        <topology evidence="6">Multi-pass membrane protein</topology>
    </subcellularLocation>
</comment>
<keyword evidence="10" id="KW-1185">Reference proteome</keyword>
<sequence length="415" mass="46027">MGETQEPQLSPETCFTIHMGEPQEVQLSKIEPSGAKETNSLEDNSFGGPMNESIMSNKKRYYRWLRVAIHSSLVLVCASAAVLLGRLYYEKGGKSKWMGTLVQLAGFPIQLPVYFFLAPKNLTTNNSIHPKQPSVSMLSFIYVSIGLLVALDCYLYSVGLWYLPVSTYSLICSSQLAFNAFFSYFLNSLKFTPYIINSLVLLTISSTLLVFQNESSSDDDDDSDSTKISKKKYVIGFICTVGASAGYGLWLSITQLVFKKVIKRETFKVILDMILYPSLVATLVTLVGLFASGEWSGLKDEMKGYELGKASYLLNLTFTAILWQVFTIGCLGLISEVSSLFSNAISALGVPIVPMLAVLFFHDKMDGIKGISMVLAIWGIVSYVYQQYLDDTKSENRNTTSHVPKASSPIEEVHR</sequence>
<evidence type="ECO:0000256" key="1">
    <source>
        <dbReference type="ARBA" id="ARBA00006213"/>
    </source>
</evidence>
<feature type="transmembrane region" description="Helical" evidence="6">
    <location>
        <begin position="64"/>
        <end position="85"/>
    </location>
</feature>
<feature type="transmembrane region" description="Helical" evidence="6">
    <location>
        <begin position="168"/>
        <end position="187"/>
    </location>
</feature>
<evidence type="ECO:0000256" key="5">
    <source>
        <dbReference type="ARBA" id="ARBA00023136"/>
    </source>
</evidence>
<feature type="transmembrane region" description="Helical" evidence="6">
    <location>
        <begin position="367"/>
        <end position="385"/>
    </location>
</feature>
<feature type="transmembrane region" description="Helical" evidence="6">
    <location>
        <begin position="312"/>
        <end position="334"/>
    </location>
</feature>
<dbReference type="Pfam" id="PF16913">
    <property type="entry name" value="PUNUT"/>
    <property type="match status" value="1"/>
</dbReference>
<reference evidence="9 10" key="2">
    <citation type="submission" date="2018-09" db="EMBL/GenBank/DDBJ databases">
        <title>A high-quality reference genome of wild soybean provides a powerful tool to mine soybean genomes.</title>
        <authorList>
            <person name="Xie M."/>
            <person name="Chung C.Y.L."/>
            <person name="Li M.-W."/>
            <person name="Wong F.-L."/>
            <person name="Chan T.-F."/>
            <person name="Lam H.-M."/>
        </authorList>
    </citation>
    <scope>NUCLEOTIDE SEQUENCE [LARGE SCALE GENOMIC DNA]</scope>
    <source>
        <strain evidence="10">cv. W05</strain>
        <tissue evidence="9">Hypocotyl of etiolated seedlings</tissue>
    </source>
</reference>
<keyword evidence="2 6" id="KW-0813">Transport</keyword>
<dbReference type="EMBL" id="KN645137">
    <property type="protein sequence ID" value="KHN41417.1"/>
    <property type="molecule type" value="Genomic_DNA"/>
</dbReference>
<accession>A0A0B2SAX1</accession>
<keyword evidence="4 6" id="KW-1133">Transmembrane helix</keyword>
<evidence type="ECO:0000256" key="3">
    <source>
        <dbReference type="ARBA" id="ARBA00022692"/>
    </source>
</evidence>
<protein>
    <recommendedName>
        <fullName evidence="6">Probable purine permease</fullName>
    </recommendedName>
</protein>
<feature type="transmembrane region" description="Helical" evidence="6">
    <location>
        <begin position="194"/>
        <end position="213"/>
    </location>
</feature>
<dbReference type="EMBL" id="QZWG01000008">
    <property type="protein sequence ID" value="RZB99944.1"/>
    <property type="molecule type" value="Genomic_DNA"/>
</dbReference>
<dbReference type="AlphaFoldDB" id="A0A0B2SAX1"/>
<proteinExistence type="inferred from homology"/>
<reference evidence="8" key="1">
    <citation type="submission" date="2014-07" db="EMBL/GenBank/DDBJ databases">
        <title>Identification of a novel salt tolerance gene in wild soybean by whole-genome sequencing.</title>
        <authorList>
            <person name="Lam H.-M."/>
            <person name="Qi X."/>
            <person name="Li M.-W."/>
            <person name="Liu X."/>
            <person name="Xie M."/>
            <person name="Ni M."/>
            <person name="Xu X."/>
        </authorList>
    </citation>
    <scope>NUCLEOTIDE SEQUENCE [LARGE SCALE GENOMIC DNA]</scope>
    <source>
        <tissue evidence="8">Root</tissue>
    </source>
</reference>
<comment type="similarity">
    <text evidence="1 6">Belongs to the purine permeases (TC 2.A.7.14) family.</text>
</comment>
<evidence type="ECO:0000256" key="7">
    <source>
        <dbReference type="SAM" id="MobiDB-lite"/>
    </source>
</evidence>
<evidence type="ECO:0000256" key="4">
    <source>
        <dbReference type="ARBA" id="ARBA00022989"/>
    </source>
</evidence>
<dbReference type="GO" id="GO:0016020">
    <property type="term" value="C:membrane"/>
    <property type="evidence" value="ECO:0007669"/>
    <property type="project" value="UniProtKB-SubCell"/>
</dbReference>
<evidence type="ECO:0000313" key="10">
    <source>
        <dbReference type="Proteomes" id="UP000289340"/>
    </source>
</evidence>
<dbReference type="PANTHER" id="PTHR31376:SF17">
    <property type="entry name" value="PURINE PERMEASE 21-RELATED"/>
    <property type="match status" value="1"/>
</dbReference>
<keyword evidence="3 6" id="KW-0812">Transmembrane</keyword>
<dbReference type="GO" id="GO:0015211">
    <property type="term" value="F:purine nucleoside transmembrane transporter activity"/>
    <property type="evidence" value="ECO:0007669"/>
    <property type="project" value="UniProtKB-UniRule"/>
</dbReference>
<evidence type="ECO:0000313" key="8">
    <source>
        <dbReference type="EMBL" id="KHN41417.1"/>
    </source>
</evidence>
<gene>
    <name evidence="9" type="ORF">D0Y65_022370</name>
    <name evidence="8" type="ORF">glysoja_049722</name>
</gene>
<feature type="region of interest" description="Disordered" evidence="7">
    <location>
        <begin position="395"/>
        <end position="415"/>
    </location>
</feature>